<dbReference type="OrthoDB" id="4045431at2"/>
<protein>
    <submittedName>
        <fullName evidence="1">Uncharacterized protein</fullName>
    </submittedName>
</protein>
<accession>A0A4R8V7G6</accession>
<comment type="caution">
    <text evidence="1">The sequence shown here is derived from an EMBL/GenBank/DDBJ whole genome shotgun (WGS) entry which is preliminary data.</text>
</comment>
<dbReference type="RefSeq" id="WP_104094945.1">
    <property type="nucleotide sequence ID" value="NZ_JACHBP010000001.1"/>
</dbReference>
<reference evidence="1 2" key="1">
    <citation type="submission" date="2019-03" db="EMBL/GenBank/DDBJ databases">
        <title>Genomics of glacier-inhabiting Cryobacterium strains.</title>
        <authorList>
            <person name="Liu Q."/>
            <person name="Xin Y.-H."/>
        </authorList>
    </citation>
    <scope>NUCLEOTIDE SEQUENCE [LARGE SCALE GENOMIC DNA]</scope>
    <source>
        <strain evidence="1 2">CGMCC 1.10440</strain>
    </source>
</reference>
<dbReference type="AlphaFoldDB" id="A0A4R8V7G6"/>
<sequence length="268" mass="28972">MSEAGEQESSDLAAEQLGLVLARIPHFIERYAAIALVRPEPGSGLASDDDILNPLEASQLVATCLAASTDYLSAIETLMVEDGEPLLYTFAQYPLLRSLLEASSMVLWLLGPGDQRERVLRNLRARYTESLEDARLFREVPADEARASKGFESQKRARAIVADRTGIGEREFEGQKMGFGEVVEGGQTASGDTTAKAAWQLMSGFAHSFTSRSRMLSTVVPILDAGERANRSAMSAHPKIVLFALNSAMSAFDSALTLVEKRSRGSGG</sequence>
<dbReference type="Proteomes" id="UP000298488">
    <property type="component" value="Unassembled WGS sequence"/>
</dbReference>
<keyword evidence="2" id="KW-1185">Reference proteome</keyword>
<organism evidence="1 2">
    <name type="scientific">Terrimesophilobacter mesophilus</name>
    <dbReference type="NCBI Taxonomy" id="433647"/>
    <lineage>
        <taxon>Bacteria</taxon>
        <taxon>Bacillati</taxon>
        <taxon>Actinomycetota</taxon>
        <taxon>Actinomycetes</taxon>
        <taxon>Micrococcales</taxon>
        <taxon>Microbacteriaceae</taxon>
        <taxon>Terrimesophilobacter</taxon>
    </lineage>
</organism>
<proteinExistence type="predicted"/>
<evidence type="ECO:0000313" key="2">
    <source>
        <dbReference type="Proteomes" id="UP000298488"/>
    </source>
</evidence>
<evidence type="ECO:0000313" key="1">
    <source>
        <dbReference type="EMBL" id="TFB79064.1"/>
    </source>
</evidence>
<dbReference type="EMBL" id="SOFI01000003">
    <property type="protein sequence ID" value="TFB79064.1"/>
    <property type="molecule type" value="Genomic_DNA"/>
</dbReference>
<gene>
    <name evidence="1" type="ORF">E3N84_02695</name>
</gene>
<name>A0A4R8V7G6_9MICO</name>